<reference evidence="2" key="1">
    <citation type="journal article" date="2022" name="Mol. Ecol. Resour.">
        <title>The genomes of chicory, endive, great burdock and yacon provide insights into Asteraceae palaeo-polyploidization history and plant inulin production.</title>
        <authorList>
            <person name="Fan W."/>
            <person name="Wang S."/>
            <person name="Wang H."/>
            <person name="Wang A."/>
            <person name="Jiang F."/>
            <person name="Liu H."/>
            <person name="Zhao H."/>
            <person name="Xu D."/>
            <person name="Zhang Y."/>
        </authorList>
    </citation>
    <scope>NUCLEOTIDE SEQUENCE [LARGE SCALE GENOMIC DNA]</scope>
    <source>
        <strain evidence="2">cv. Punajuju</strain>
    </source>
</reference>
<gene>
    <name evidence="1" type="ORF">L2E82_30097</name>
</gene>
<dbReference type="EMBL" id="CM042013">
    <property type="protein sequence ID" value="KAI3739686.1"/>
    <property type="molecule type" value="Genomic_DNA"/>
</dbReference>
<evidence type="ECO:0000313" key="1">
    <source>
        <dbReference type="EMBL" id="KAI3739686.1"/>
    </source>
</evidence>
<comment type="caution">
    <text evidence="1">The sequence shown here is derived from an EMBL/GenBank/DDBJ whole genome shotgun (WGS) entry which is preliminary data.</text>
</comment>
<proteinExistence type="predicted"/>
<sequence length="194" mass="22072">MQAQAWEDMCRQWNTKAWLKRSASGTSNRNTTDSGGNISRHTGGSIGYDEHRIRLTAQLGRPPRFLELFFQTHLDKASKMKYFDGDDTGKKFCTETARELYEAYSQALLEKYGDDLHDQIDDAELWAKTQKEIHLLCLSGIEDNTSPTGMKSNDYYVLSALHFAPCEGDEVLFRLTVLDSGSVVIEEMRSALRF</sequence>
<reference evidence="1 2" key="2">
    <citation type="journal article" date="2022" name="Mol. Ecol. Resour.">
        <title>The genomes of chicory, endive, great burdock and yacon provide insights into Asteraceae paleo-polyploidization history and plant inulin production.</title>
        <authorList>
            <person name="Fan W."/>
            <person name="Wang S."/>
            <person name="Wang H."/>
            <person name="Wang A."/>
            <person name="Jiang F."/>
            <person name="Liu H."/>
            <person name="Zhao H."/>
            <person name="Xu D."/>
            <person name="Zhang Y."/>
        </authorList>
    </citation>
    <scope>NUCLEOTIDE SEQUENCE [LARGE SCALE GENOMIC DNA]</scope>
    <source>
        <strain evidence="2">cv. Punajuju</strain>
        <tissue evidence="1">Leaves</tissue>
    </source>
</reference>
<evidence type="ECO:0000313" key="2">
    <source>
        <dbReference type="Proteomes" id="UP001055811"/>
    </source>
</evidence>
<protein>
    <submittedName>
        <fullName evidence="1">Uncharacterized protein</fullName>
    </submittedName>
</protein>
<organism evidence="1 2">
    <name type="scientific">Cichorium intybus</name>
    <name type="common">Chicory</name>
    <dbReference type="NCBI Taxonomy" id="13427"/>
    <lineage>
        <taxon>Eukaryota</taxon>
        <taxon>Viridiplantae</taxon>
        <taxon>Streptophyta</taxon>
        <taxon>Embryophyta</taxon>
        <taxon>Tracheophyta</taxon>
        <taxon>Spermatophyta</taxon>
        <taxon>Magnoliopsida</taxon>
        <taxon>eudicotyledons</taxon>
        <taxon>Gunneridae</taxon>
        <taxon>Pentapetalae</taxon>
        <taxon>asterids</taxon>
        <taxon>campanulids</taxon>
        <taxon>Asterales</taxon>
        <taxon>Asteraceae</taxon>
        <taxon>Cichorioideae</taxon>
        <taxon>Cichorieae</taxon>
        <taxon>Cichoriinae</taxon>
        <taxon>Cichorium</taxon>
    </lineage>
</organism>
<name>A0ACB9CZP4_CICIN</name>
<keyword evidence="2" id="KW-1185">Reference proteome</keyword>
<accession>A0ACB9CZP4</accession>
<dbReference type="Proteomes" id="UP001055811">
    <property type="component" value="Linkage Group LG05"/>
</dbReference>